<dbReference type="AlphaFoldDB" id="W5YMC6"/>
<dbReference type="HOGENOM" id="CLU_3345685_0_0_6"/>
<organism evidence="1 2">
    <name type="scientific">Marinobacter similis</name>
    <dbReference type="NCBI Taxonomy" id="1420916"/>
    <lineage>
        <taxon>Bacteria</taxon>
        <taxon>Pseudomonadati</taxon>
        <taxon>Pseudomonadota</taxon>
        <taxon>Gammaproteobacteria</taxon>
        <taxon>Pseudomonadales</taxon>
        <taxon>Marinobacteraceae</taxon>
        <taxon>Marinobacter</taxon>
    </lineage>
</organism>
<evidence type="ECO:0000313" key="2">
    <source>
        <dbReference type="Proteomes" id="UP000061489"/>
    </source>
</evidence>
<sequence length="37" mass="3956">MSAPGGDWQVVKGVFFQDLKPASFETDEQGAVSELNA</sequence>
<keyword evidence="2" id="KW-1185">Reference proteome</keyword>
<gene>
    <name evidence="1" type="ORF">AU14_15215</name>
</gene>
<evidence type="ECO:0000313" key="1">
    <source>
        <dbReference type="EMBL" id="AHI30195.1"/>
    </source>
</evidence>
<dbReference type="STRING" id="1420916.AU14_15215"/>
<proteinExistence type="predicted"/>
<accession>W5YMC6</accession>
<dbReference type="KEGG" id="msx:AU14_15215"/>
<protein>
    <submittedName>
        <fullName evidence="1">Uncharacterized protein</fullName>
    </submittedName>
</protein>
<dbReference type="Proteomes" id="UP000061489">
    <property type="component" value="Chromosome"/>
</dbReference>
<dbReference type="EMBL" id="CP007151">
    <property type="protein sequence ID" value="AHI30195.1"/>
    <property type="molecule type" value="Genomic_DNA"/>
</dbReference>
<name>W5YMC6_9GAMM</name>
<reference evidence="1 2" key="1">
    <citation type="journal article" date="2014" name="Genome Announc.">
        <title>Draft Genome Sequences of Marinobacter similis A3d10T and Marinobacter salarius R9SW1T.</title>
        <authorList>
            <person name="Ivanova E.P."/>
            <person name="Ng H.J."/>
            <person name="Webb H.K."/>
            <person name="Feng G."/>
            <person name="Oshima K."/>
            <person name="Hattori M."/>
            <person name="Ohkuma M."/>
            <person name="Sergeev A.F."/>
            <person name="Mikhailov V.V."/>
            <person name="Crawford R.J."/>
            <person name="Sawabe T."/>
        </authorList>
    </citation>
    <scope>NUCLEOTIDE SEQUENCE [LARGE SCALE GENOMIC DNA]</scope>
    <source>
        <strain evidence="1 2">A3d10</strain>
    </source>
</reference>